<dbReference type="GO" id="GO:0008360">
    <property type="term" value="P:regulation of cell shape"/>
    <property type="evidence" value="ECO:0007669"/>
    <property type="project" value="UniProtKB-KW"/>
</dbReference>
<dbReference type="EMBL" id="MHBW01000012">
    <property type="protein sequence ID" value="OGY09296.1"/>
    <property type="molecule type" value="Genomic_DNA"/>
</dbReference>
<dbReference type="InterPro" id="IPR016181">
    <property type="entry name" value="Acyl_CoA_acyltransferase"/>
</dbReference>
<gene>
    <name evidence="7" type="ORF">A2782_00180</name>
</gene>
<evidence type="ECO:0000256" key="5">
    <source>
        <dbReference type="ARBA" id="ARBA00023315"/>
    </source>
</evidence>
<dbReference type="SUPFAM" id="SSF55729">
    <property type="entry name" value="Acyl-CoA N-acyltransferases (Nat)"/>
    <property type="match status" value="2"/>
</dbReference>
<keyword evidence="4" id="KW-0573">Peptidoglycan synthesis</keyword>
<keyword evidence="2" id="KW-0808">Transferase</keyword>
<organism evidence="7 8">
    <name type="scientific">Candidatus Blackburnbacteria bacterium RIFCSPHIGHO2_01_FULL_43_15b</name>
    <dbReference type="NCBI Taxonomy" id="1797513"/>
    <lineage>
        <taxon>Bacteria</taxon>
        <taxon>Candidatus Blackburniibacteriota</taxon>
    </lineage>
</organism>
<evidence type="ECO:0000313" key="8">
    <source>
        <dbReference type="Proteomes" id="UP000177967"/>
    </source>
</evidence>
<keyword evidence="3" id="KW-0133">Cell shape</keyword>
<dbReference type="InterPro" id="IPR050644">
    <property type="entry name" value="PG_Glycine_Bridge_Synth"/>
</dbReference>
<keyword evidence="6" id="KW-0961">Cell wall biogenesis/degradation</keyword>
<reference evidence="7 8" key="1">
    <citation type="journal article" date="2016" name="Nat. Commun.">
        <title>Thousands of microbial genomes shed light on interconnected biogeochemical processes in an aquifer system.</title>
        <authorList>
            <person name="Anantharaman K."/>
            <person name="Brown C.T."/>
            <person name="Hug L.A."/>
            <person name="Sharon I."/>
            <person name="Castelle C.J."/>
            <person name="Probst A.J."/>
            <person name="Thomas B.C."/>
            <person name="Singh A."/>
            <person name="Wilkins M.J."/>
            <person name="Karaoz U."/>
            <person name="Brodie E.L."/>
            <person name="Williams K.H."/>
            <person name="Hubbard S.S."/>
            <person name="Banfield J.F."/>
        </authorList>
    </citation>
    <scope>NUCLEOTIDE SEQUENCE [LARGE SCALE GENOMIC DNA]</scope>
</reference>
<accession>A0A1G1V1S9</accession>
<protein>
    <recommendedName>
        <fullName evidence="9">BioF2-like acetyltransferase domain-containing protein</fullName>
    </recommendedName>
</protein>
<dbReference type="STRING" id="1797513.A2782_00180"/>
<dbReference type="PANTHER" id="PTHR36174:SF1">
    <property type="entry name" value="LIPID II:GLYCINE GLYCYLTRANSFERASE"/>
    <property type="match status" value="1"/>
</dbReference>
<evidence type="ECO:0000256" key="4">
    <source>
        <dbReference type="ARBA" id="ARBA00022984"/>
    </source>
</evidence>
<dbReference type="GO" id="GO:0016755">
    <property type="term" value="F:aminoacyltransferase activity"/>
    <property type="evidence" value="ECO:0007669"/>
    <property type="project" value="InterPro"/>
</dbReference>
<dbReference type="InterPro" id="IPR003447">
    <property type="entry name" value="FEMABX"/>
</dbReference>
<dbReference type="GO" id="GO:0071555">
    <property type="term" value="P:cell wall organization"/>
    <property type="evidence" value="ECO:0007669"/>
    <property type="project" value="UniProtKB-KW"/>
</dbReference>
<dbReference type="Pfam" id="PF02388">
    <property type="entry name" value="FemAB"/>
    <property type="match status" value="2"/>
</dbReference>
<dbReference type="AlphaFoldDB" id="A0A1G1V1S9"/>
<evidence type="ECO:0000256" key="2">
    <source>
        <dbReference type="ARBA" id="ARBA00022679"/>
    </source>
</evidence>
<evidence type="ECO:0008006" key="9">
    <source>
        <dbReference type="Google" id="ProtNLM"/>
    </source>
</evidence>
<comment type="similarity">
    <text evidence="1">Belongs to the FemABX family.</text>
</comment>
<dbReference type="PANTHER" id="PTHR36174">
    <property type="entry name" value="LIPID II:GLYCINE GLYCYLTRANSFERASE"/>
    <property type="match status" value="1"/>
</dbReference>
<dbReference type="Proteomes" id="UP000177967">
    <property type="component" value="Unassembled WGS sequence"/>
</dbReference>
<sequence length="340" mass="39967">MDKYTTQRIENKNEWERFVLSQVPQSFLQSWNWGETNREMGNRIFRLGFMDGEKLVAVAQVIEERARRGPYFLIPGGPLLDWKNKSLAAFILEELKKLARQEKVWFIRTRPELLDLLENKKLFSSLGFVSAPMHLSAENTWVLDITPEEEQLLASMRKTTRYLIRRSLDKDLSVEIYDDAKHVNMLSKLQEETVSRHKFVGFSEKLFKAQMDSFGQDRQASLFICRKGKEALSAAIIIFYGEFAYYHHSGSTSKYKELPFSYFLQWNIIKEAKKRGLKKYNFWGIAPNDSPKHRFAGVTIFKKGFGGGRIDWLHAQDLPVSPFYWLTFSFETMRRIMRRL</sequence>
<dbReference type="PROSITE" id="PS51191">
    <property type="entry name" value="FEMABX"/>
    <property type="match status" value="1"/>
</dbReference>
<dbReference type="Gene3D" id="3.40.630.30">
    <property type="match status" value="2"/>
</dbReference>
<evidence type="ECO:0000256" key="1">
    <source>
        <dbReference type="ARBA" id="ARBA00009943"/>
    </source>
</evidence>
<comment type="caution">
    <text evidence="7">The sequence shown here is derived from an EMBL/GenBank/DDBJ whole genome shotgun (WGS) entry which is preliminary data.</text>
</comment>
<evidence type="ECO:0000313" key="7">
    <source>
        <dbReference type="EMBL" id="OGY09296.1"/>
    </source>
</evidence>
<evidence type="ECO:0000256" key="6">
    <source>
        <dbReference type="ARBA" id="ARBA00023316"/>
    </source>
</evidence>
<keyword evidence="5" id="KW-0012">Acyltransferase</keyword>
<name>A0A1G1V1S9_9BACT</name>
<evidence type="ECO:0000256" key="3">
    <source>
        <dbReference type="ARBA" id="ARBA00022960"/>
    </source>
</evidence>
<dbReference type="GO" id="GO:0009252">
    <property type="term" value="P:peptidoglycan biosynthetic process"/>
    <property type="evidence" value="ECO:0007669"/>
    <property type="project" value="UniProtKB-KW"/>
</dbReference>
<proteinExistence type="inferred from homology"/>